<name>A0A1H0J612_9RHOB</name>
<dbReference type="Proteomes" id="UP000324252">
    <property type="component" value="Unassembled WGS sequence"/>
</dbReference>
<sequence length="240" mass="27229">MSLARRKKRKADVKQRASKPNSMYSYCRAAGCPNPARAGTSDGLGRLYCRKHHDHYQRHGSPFKPSYKASELNPFRKVALKWLEENGEDAWVRSAVAAVEQLYQSAGPHVEAFRLRGLKPRQRAQAHWARLRTAKVDPVKVVSAWLAVEMALASDAQSDWRPEYKRVQAAKVVHRMASGSHRKWTQSRLDGTGTWTQELHVYPHSRGRVLRHIGEDLEKACALLTERCLDSCLSAPPRGR</sequence>
<gene>
    <name evidence="1" type="ORF">SAMN05444142_103393</name>
</gene>
<keyword evidence="2" id="KW-1185">Reference proteome</keyword>
<evidence type="ECO:0000313" key="2">
    <source>
        <dbReference type="Proteomes" id="UP000324252"/>
    </source>
</evidence>
<dbReference type="EMBL" id="FQZZ01000003">
    <property type="protein sequence ID" value="SHK13712.1"/>
    <property type="molecule type" value="Genomic_DNA"/>
</dbReference>
<accession>A0A1H0J612</accession>
<proteinExistence type="predicted"/>
<evidence type="ECO:0000313" key="1">
    <source>
        <dbReference type="EMBL" id="SHK13712.1"/>
    </source>
</evidence>
<protein>
    <submittedName>
        <fullName evidence="1">Uncharacterized protein</fullName>
    </submittedName>
</protein>
<organism evidence="1 2">
    <name type="scientific">Lutimaribacter pacificus</name>
    <dbReference type="NCBI Taxonomy" id="391948"/>
    <lineage>
        <taxon>Bacteria</taxon>
        <taxon>Pseudomonadati</taxon>
        <taxon>Pseudomonadota</taxon>
        <taxon>Alphaproteobacteria</taxon>
        <taxon>Rhodobacterales</taxon>
        <taxon>Roseobacteraceae</taxon>
        <taxon>Lutimaribacter</taxon>
    </lineage>
</organism>
<dbReference type="AlphaFoldDB" id="A0A1H0J612"/>
<reference evidence="1 2" key="1">
    <citation type="submission" date="2016-11" db="EMBL/GenBank/DDBJ databases">
        <authorList>
            <person name="Varghese N."/>
            <person name="Submissions S."/>
        </authorList>
    </citation>
    <scope>NUCLEOTIDE SEQUENCE [LARGE SCALE GENOMIC DNA]</scope>
    <source>
        <strain evidence="1 2">DSM 29620</strain>
    </source>
</reference>